<gene>
    <name evidence="1" type="ORF">Aru02nite_34220</name>
</gene>
<dbReference type="AlphaFoldDB" id="A0A8J3J1L2"/>
<accession>A0A8J3J1L2</accession>
<dbReference type="EMBL" id="BOMB01000019">
    <property type="protein sequence ID" value="GID12533.1"/>
    <property type="molecule type" value="Genomic_DNA"/>
</dbReference>
<evidence type="ECO:0000313" key="1">
    <source>
        <dbReference type="EMBL" id="GID12533.1"/>
    </source>
</evidence>
<dbReference type="Proteomes" id="UP000612808">
    <property type="component" value="Unassembled WGS sequence"/>
</dbReference>
<keyword evidence="2" id="KW-1185">Reference proteome</keyword>
<protein>
    <submittedName>
        <fullName evidence="1">Uncharacterized protein</fullName>
    </submittedName>
</protein>
<sequence>MAERIRIPTWVVGLVGVVLLMFLPMVARAVASAVHGPQPVHTRPVLHRHVVPAVRPLPRRTR</sequence>
<comment type="caution">
    <text evidence="1">The sequence shown here is derived from an EMBL/GenBank/DDBJ whole genome shotgun (WGS) entry which is preliminary data.</text>
</comment>
<name>A0A8J3J1L2_9ACTN</name>
<organism evidence="1 2">
    <name type="scientific">Actinocatenispora rupis</name>
    <dbReference type="NCBI Taxonomy" id="519421"/>
    <lineage>
        <taxon>Bacteria</taxon>
        <taxon>Bacillati</taxon>
        <taxon>Actinomycetota</taxon>
        <taxon>Actinomycetes</taxon>
        <taxon>Micromonosporales</taxon>
        <taxon>Micromonosporaceae</taxon>
        <taxon>Actinocatenispora</taxon>
    </lineage>
</organism>
<proteinExistence type="predicted"/>
<reference evidence="1" key="1">
    <citation type="submission" date="2021-01" db="EMBL/GenBank/DDBJ databases">
        <title>Whole genome shotgun sequence of Actinocatenispora rupis NBRC 107355.</title>
        <authorList>
            <person name="Komaki H."/>
            <person name="Tamura T."/>
        </authorList>
    </citation>
    <scope>NUCLEOTIDE SEQUENCE</scope>
    <source>
        <strain evidence="1">NBRC 107355</strain>
    </source>
</reference>
<evidence type="ECO:0000313" key="2">
    <source>
        <dbReference type="Proteomes" id="UP000612808"/>
    </source>
</evidence>
<dbReference type="RefSeq" id="WP_203658550.1">
    <property type="nucleotide sequence ID" value="NZ_BAAAZM010000013.1"/>
</dbReference>